<dbReference type="RefSeq" id="WP_067421516.1">
    <property type="nucleotide sequence ID" value="NZ_LZEX01000002.1"/>
</dbReference>
<reference evidence="1 2" key="1">
    <citation type="submission" date="2016-06" db="EMBL/GenBank/DDBJ databases">
        <authorList>
            <person name="Kjaerup R.B."/>
            <person name="Dalgaard T.S."/>
            <person name="Juul-Madsen H.R."/>
        </authorList>
    </citation>
    <scope>NUCLEOTIDE SEQUENCE [LARGE SCALE GENOMIC DNA]</scope>
    <source>
        <strain evidence="1 2">GCSL-Mp3</strain>
    </source>
</reference>
<dbReference type="EMBL" id="LZEX01000002">
    <property type="protein sequence ID" value="OBU10781.1"/>
    <property type="molecule type" value="Genomic_DNA"/>
</dbReference>
<dbReference type="AlphaFoldDB" id="A0A1B8HNJ5"/>
<evidence type="ECO:0000313" key="1">
    <source>
        <dbReference type="EMBL" id="OBU10781.1"/>
    </source>
</evidence>
<dbReference type="Proteomes" id="UP000092247">
    <property type="component" value="Unassembled WGS sequence"/>
</dbReference>
<evidence type="ECO:0000313" key="2">
    <source>
        <dbReference type="Proteomes" id="UP000092247"/>
    </source>
</evidence>
<name>A0A1B8HNJ5_9GAMM</name>
<comment type="caution">
    <text evidence="1">The sequence shown here is derived from an EMBL/GenBank/DDBJ whole genome shotgun (WGS) entry which is preliminary data.</text>
</comment>
<organism evidence="1 2">
    <name type="scientific">Morganella psychrotolerans</name>
    <dbReference type="NCBI Taxonomy" id="368603"/>
    <lineage>
        <taxon>Bacteria</taxon>
        <taxon>Pseudomonadati</taxon>
        <taxon>Pseudomonadota</taxon>
        <taxon>Gammaproteobacteria</taxon>
        <taxon>Enterobacterales</taxon>
        <taxon>Morganellaceae</taxon>
        <taxon>Morganella</taxon>
    </lineage>
</organism>
<gene>
    <name evidence="1" type="ORF">AYY17_14780</name>
</gene>
<protein>
    <submittedName>
        <fullName evidence="1">Uncharacterized protein</fullName>
    </submittedName>
</protein>
<proteinExistence type="predicted"/>
<accession>A0A1B8HNJ5</accession>
<sequence length="334" mass="39350">MGTDVFDQELLSFHARKILRFYRDVMYCHIASPARYSDPDDIKISAAEKCHKVIVDHEKNLNLKESYEYLSVFFVKSRMIKAFDSLGITCDFNIIFYNYFILMRNHSFILSSRPDGREVTKMENARLLCYLVLCICDYLDDVDVSEYISKEITCLLEYKEKLDYILSLHSDWFMHEFNDIKHHEVITDNNSFNPLIIERKIERLKNEMLTKRNDKTKKERELLSEIVKLLLKNGYDKHLNKAMNIISSSPLLKDYIDPRTVSRIMAKGKENKIKSDGIDKFYSLKINAKEDEVTKVKRGQYGGLAHRKYGGMDPLSCRKNFLILKFRDEIDNIK</sequence>